<dbReference type="EMBL" id="GBRH01164136">
    <property type="protein sequence ID" value="JAE33760.1"/>
    <property type="molecule type" value="Transcribed_RNA"/>
</dbReference>
<dbReference type="AlphaFoldDB" id="A0A0A9H999"/>
<reference evidence="1" key="1">
    <citation type="submission" date="2014-09" db="EMBL/GenBank/DDBJ databases">
        <authorList>
            <person name="Magalhaes I.L.F."/>
            <person name="Oliveira U."/>
            <person name="Santos F.R."/>
            <person name="Vidigal T.H.D.A."/>
            <person name="Brescovit A.D."/>
            <person name="Santos A.J."/>
        </authorList>
    </citation>
    <scope>NUCLEOTIDE SEQUENCE</scope>
    <source>
        <tissue evidence="1">Shoot tissue taken approximately 20 cm above the soil surface</tissue>
    </source>
</reference>
<accession>A0A0A9H999</accession>
<proteinExistence type="predicted"/>
<organism evidence="1">
    <name type="scientific">Arundo donax</name>
    <name type="common">Giant reed</name>
    <name type="synonym">Donax arundinaceus</name>
    <dbReference type="NCBI Taxonomy" id="35708"/>
    <lineage>
        <taxon>Eukaryota</taxon>
        <taxon>Viridiplantae</taxon>
        <taxon>Streptophyta</taxon>
        <taxon>Embryophyta</taxon>
        <taxon>Tracheophyta</taxon>
        <taxon>Spermatophyta</taxon>
        <taxon>Magnoliopsida</taxon>
        <taxon>Liliopsida</taxon>
        <taxon>Poales</taxon>
        <taxon>Poaceae</taxon>
        <taxon>PACMAD clade</taxon>
        <taxon>Arundinoideae</taxon>
        <taxon>Arundineae</taxon>
        <taxon>Arundo</taxon>
    </lineage>
</organism>
<reference evidence="1" key="2">
    <citation type="journal article" date="2015" name="Data Brief">
        <title>Shoot transcriptome of the giant reed, Arundo donax.</title>
        <authorList>
            <person name="Barrero R.A."/>
            <person name="Guerrero F.D."/>
            <person name="Moolhuijzen P."/>
            <person name="Goolsby J.A."/>
            <person name="Tidwell J."/>
            <person name="Bellgard S.E."/>
            <person name="Bellgard M.I."/>
        </authorList>
    </citation>
    <scope>NUCLEOTIDE SEQUENCE</scope>
    <source>
        <tissue evidence="1">Shoot tissue taken approximately 20 cm above the soil surface</tissue>
    </source>
</reference>
<sequence>MLEAARIPIFCEFFNQFPMRIFHRYFFPLRCLEQCVPRILPAGNLPTVSLVPFYFPCSPFISLTLVFSR</sequence>
<evidence type="ECO:0000313" key="1">
    <source>
        <dbReference type="EMBL" id="JAE33760.1"/>
    </source>
</evidence>
<name>A0A0A9H999_ARUDO</name>
<protein>
    <submittedName>
        <fullName evidence="1">Uncharacterized protein</fullName>
    </submittedName>
</protein>